<dbReference type="Proteomes" id="UP001163687">
    <property type="component" value="Chromosome"/>
</dbReference>
<dbReference type="EMBL" id="AP025628">
    <property type="protein sequence ID" value="BDG58970.1"/>
    <property type="molecule type" value="Genomic_DNA"/>
</dbReference>
<dbReference type="AlphaFoldDB" id="A0AA35G6R6"/>
<evidence type="ECO:0000313" key="1">
    <source>
        <dbReference type="EMBL" id="BDG58970.1"/>
    </source>
</evidence>
<organism evidence="1 2">
    <name type="scientific">Caldinitratiruptor microaerophilus</name>
    <dbReference type="NCBI Taxonomy" id="671077"/>
    <lineage>
        <taxon>Bacteria</taxon>
        <taxon>Bacillati</taxon>
        <taxon>Bacillota</taxon>
        <taxon>Clostridia</taxon>
        <taxon>Eubacteriales</taxon>
        <taxon>Symbiobacteriaceae</taxon>
        <taxon>Caldinitratiruptor</taxon>
    </lineage>
</organism>
<dbReference type="InterPro" id="IPR015422">
    <property type="entry name" value="PyrdxlP-dep_Trfase_small"/>
</dbReference>
<evidence type="ECO:0008006" key="3">
    <source>
        <dbReference type="Google" id="ProtNLM"/>
    </source>
</evidence>
<name>A0AA35G6R6_9FIRM</name>
<accession>A0AA35G6R6</accession>
<evidence type="ECO:0000313" key="2">
    <source>
        <dbReference type="Proteomes" id="UP001163687"/>
    </source>
</evidence>
<sequence>MRDAEPFKARMAEPLRLLPKERRRRASPEFPRLAIPRRVYTHRHLDVVADALIAVHARRDRVPGMRFTYEPAVLRHFTARFEPVPAATA</sequence>
<gene>
    <name evidence="1" type="ORF">caldi_00600</name>
</gene>
<dbReference type="PANTHER" id="PTHR32325">
    <property type="entry name" value="BETA-ELIMINATING LYASE-LIKE PROTEIN-RELATED"/>
    <property type="match status" value="1"/>
</dbReference>
<dbReference type="Gene3D" id="3.90.1150.10">
    <property type="entry name" value="Aspartate Aminotransferase, domain 1"/>
    <property type="match status" value="1"/>
</dbReference>
<dbReference type="RefSeq" id="WP_264843094.1">
    <property type="nucleotide sequence ID" value="NZ_AP025628.1"/>
</dbReference>
<dbReference type="SUPFAM" id="SSF53383">
    <property type="entry name" value="PLP-dependent transferases"/>
    <property type="match status" value="1"/>
</dbReference>
<protein>
    <recommendedName>
        <fullName evidence="3">Tryptophanase</fullName>
    </recommendedName>
</protein>
<dbReference type="KEGG" id="cmic:caldi_00600"/>
<keyword evidence="2" id="KW-1185">Reference proteome</keyword>
<dbReference type="InterPro" id="IPR015424">
    <property type="entry name" value="PyrdxlP-dep_Trfase"/>
</dbReference>
<dbReference type="PANTHER" id="PTHR32325:SF4">
    <property type="entry name" value="TRYPTOPHANASE"/>
    <property type="match status" value="1"/>
</dbReference>
<proteinExistence type="predicted"/>
<reference evidence="1" key="1">
    <citation type="submission" date="2022-03" db="EMBL/GenBank/DDBJ databases">
        <title>Complete genome sequence of Caldinitratiruptor microaerophilus.</title>
        <authorList>
            <person name="Mukaiyama R."/>
            <person name="Nishiyama T."/>
            <person name="Ueda K."/>
        </authorList>
    </citation>
    <scope>NUCLEOTIDE SEQUENCE</scope>
    <source>
        <strain evidence="1">JCM 16183</strain>
    </source>
</reference>